<protein>
    <recommendedName>
        <fullName evidence="3">RNase H type-1 domain-containing protein</fullName>
    </recommendedName>
</protein>
<dbReference type="PANTHER" id="PTHR47723:SF13">
    <property type="entry name" value="PUTATIVE-RELATED"/>
    <property type="match status" value="1"/>
</dbReference>
<dbReference type="Proteomes" id="UP001472677">
    <property type="component" value="Unassembled WGS sequence"/>
</dbReference>
<gene>
    <name evidence="1" type="ORF">V6N12_002697</name>
</gene>
<dbReference type="InterPro" id="IPR053151">
    <property type="entry name" value="RNase_H-like"/>
</dbReference>
<dbReference type="PANTHER" id="PTHR47723">
    <property type="entry name" value="OS05G0353850 PROTEIN"/>
    <property type="match status" value="1"/>
</dbReference>
<sequence>MGVISDQFAAKPIADMVTSGGIIGSIFEPSFVYHESLLDRCKSMQAEFAALVGISKTLSATHVVANRGSSSWVPPLVGWCKLIVNGNGTRSNSFEIASCGGVVCDEQGWWLIGFAKQINMCFVLDSESWGMYEGLFCARSIGLIDLF</sequence>
<organism evidence="1 2">
    <name type="scientific">Hibiscus sabdariffa</name>
    <name type="common">roselle</name>
    <dbReference type="NCBI Taxonomy" id="183260"/>
    <lineage>
        <taxon>Eukaryota</taxon>
        <taxon>Viridiplantae</taxon>
        <taxon>Streptophyta</taxon>
        <taxon>Embryophyta</taxon>
        <taxon>Tracheophyta</taxon>
        <taxon>Spermatophyta</taxon>
        <taxon>Magnoliopsida</taxon>
        <taxon>eudicotyledons</taxon>
        <taxon>Gunneridae</taxon>
        <taxon>Pentapetalae</taxon>
        <taxon>rosids</taxon>
        <taxon>malvids</taxon>
        <taxon>Malvales</taxon>
        <taxon>Malvaceae</taxon>
        <taxon>Malvoideae</taxon>
        <taxon>Hibiscus</taxon>
    </lineage>
</organism>
<keyword evidence="2" id="KW-1185">Reference proteome</keyword>
<proteinExistence type="predicted"/>
<evidence type="ECO:0000313" key="1">
    <source>
        <dbReference type="EMBL" id="KAK8556287.1"/>
    </source>
</evidence>
<evidence type="ECO:0008006" key="3">
    <source>
        <dbReference type="Google" id="ProtNLM"/>
    </source>
</evidence>
<evidence type="ECO:0000313" key="2">
    <source>
        <dbReference type="Proteomes" id="UP001472677"/>
    </source>
</evidence>
<accession>A0ABR2EA38</accession>
<dbReference type="EMBL" id="JBBPBM010000017">
    <property type="protein sequence ID" value="KAK8556287.1"/>
    <property type="molecule type" value="Genomic_DNA"/>
</dbReference>
<comment type="caution">
    <text evidence="1">The sequence shown here is derived from an EMBL/GenBank/DDBJ whole genome shotgun (WGS) entry which is preliminary data.</text>
</comment>
<reference evidence="1 2" key="1">
    <citation type="journal article" date="2024" name="G3 (Bethesda)">
        <title>Genome assembly of Hibiscus sabdariffa L. provides insights into metabolisms of medicinal natural products.</title>
        <authorList>
            <person name="Kim T."/>
        </authorList>
    </citation>
    <scope>NUCLEOTIDE SEQUENCE [LARGE SCALE GENOMIC DNA]</scope>
    <source>
        <strain evidence="1">TK-2024</strain>
        <tissue evidence="1">Old leaves</tissue>
    </source>
</reference>
<name>A0ABR2EA38_9ROSI</name>